<organism evidence="8 9">
    <name type="scientific">Fibrivirga algicola</name>
    <dbReference type="NCBI Taxonomy" id="2950420"/>
    <lineage>
        <taxon>Bacteria</taxon>
        <taxon>Pseudomonadati</taxon>
        <taxon>Bacteroidota</taxon>
        <taxon>Cytophagia</taxon>
        <taxon>Cytophagales</taxon>
        <taxon>Spirosomataceae</taxon>
        <taxon>Fibrivirga</taxon>
    </lineage>
</organism>
<dbReference type="Proteomes" id="UP000606008">
    <property type="component" value="Unassembled WGS sequence"/>
</dbReference>
<dbReference type="PROSITE" id="PS51123">
    <property type="entry name" value="OMPA_2"/>
    <property type="match status" value="1"/>
</dbReference>
<dbReference type="SMART" id="SM00758">
    <property type="entry name" value="PA14"/>
    <property type="match status" value="1"/>
</dbReference>
<name>A0ABX0QDJ1_9BACT</name>
<dbReference type="InterPro" id="IPR037524">
    <property type="entry name" value="PA14/GLEYA"/>
</dbReference>
<dbReference type="PROSITE" id="PS51820">
    <property type="entry name" value="PA14"/>
    <property type="match status" value="1"/>
</dbReference>
<dbReference type="Pfam" id="PF07691">
    <property type="entry name" value="PA14"/>
    <property type="match status" value="1"/>
</dbReference>
<evidence type="ECO:0000256" key="4">
    <source>
        <dbReference type="PROSITE-ProRule" id="PRU00473"/>
    </source>
</evidence>
<comment type="caution">
    <text evidence="8">The sequence shown here is derived from an EMBL/GenBank/DDBJ whole genome shotgun (WGS) entry which is preliminary data.</text>
</comment>
<dbReference type="PANTHER" id="PTHR30329">
    <property type="entry name" value="STATOR ELEMENT OF FLAGELLAR MOTOR COMPLEX"/>
    <property type="match status" value="1"/>
</dbReference>
<dbReference type="InterPro" id="IPR006664">
    <property type="entry name" value="OMP_bac"/>
</dbReference>
<reference evidence="9" key="1">
    <citation type="submission" date="2019-09" db="EMBL/GenBank/DDBJ databases">
        <authorList>
            <person name="Jung D.-H."/>
        </authorList>
    </citation>
    <scope>NUCLEOTIDE SEQUENCE [LARGE SCALE GENOMIC DNA]</scope>
    <source>
        <strain evidence="9">JA-25</strain>
    </source>
</reference>
<reference evidence="9" key="2">
    <citation type="submission" date="2023-07" db="EMBL/GenBank/DDBJ databases">
        <authorList>
            <person name="Jung D.-H."/>
        </authorList>
    </citation>
    <scope>NUCLEOTIDE SEQUENCE [LARGE SCALE GENOMIC DNA]</scope>
    <source>
        <strain evidence="9">JA-25</strain>
    </source>
</reference>
<dbReference type="CDD" id="cd07185">
    <property type="entry name" value="OmpA_C-like"/>
    <property type="match status" value="1"/>
</dbReference>
<dbReference type="InterPro" id="IPR011658">
    <property type="entry name" value="PA14_dom"/>
</dbReference>
<accession>A0ABX0QDJ1</accession>
<evidence type="ECO:0000256" key="5">
    <source>
        <dbReference type="SAM" id="MobiDB-lite"/>
    </source>
</evidence>
<dbReference type="InterPro" id="IPR006665">
    <property type="entry name" value="OmpA-like"/>
</dbReference>
<dbReference type="InterPro" id="IPR036737">
    <property type="entry name" value="OmpA-like_sf"/>
</dbReference>
<keyword evidence="9" id="KW-1185">Reference proteome</keyword>
<keyword evidence="2 4" id="KW-0472">Membrane</keyword>
<keyword evidence="3" id="KW-0998">Cell outer membrane</keyword>
<feature type="domain" description="PA14" evidence="7">
    <location>
        <begin position="44"/>
        <end position="183"/>
    </location>
</feature>
<feature type="domain" description="OmpA-like" evidence="6">
    <location>
        <begin position="274"/>
        <end position="389"/>
    </location>
</feature>
<protein>
    <submittedName>
        <fullName evidence="8">OmpA family protein</fullName>
    </submittedName>
</protein>
<dbReference type="InterPro" id="IPR050330">
    <property type="entry name" value="Bact_OuterMem_StrucFunc"/>
</dbReference>
<dbReference type="PANTHER" id="PTHR30329:SF21">
    <property type="entry name" value="LIPOPROTEIN YIAD-RELATED"/>
    <property type="match status" value="1"/>
</dbReference>
<comment type="subcellular location">
    <subcellularLocation>
        <location evidence="1">Cell outer membrane</location>
    </subcellularLocation>
</comment>
<dbReference type="SUPFAM" id="SSF56988">
    <property type="entry name" value="Anthrax protective antigen"/>
    <property type="match status" value="1"/>
</dbReference>
<evidence type="ECO:0000256" key="2">
    <source>
        <dbReference type="ARBA" id="ARBA00023136"/>
    </source>
</evidence>
<evidence type="ECO:0000313" key="9">
    <source>
        <dbReference type="Proteomes" id="UP000606008"/>
    </source>
</evidence>
<evidence type="ECO:0000259" key="7">
    <source>
        <dbReference type="PROSITE" id="PS51820"/>
    </source>
</evidence>
<proteinExistence type="predicted"/>
<dbReference type="EMBL" id="WAEL01000003">
    <property type="protein sequence ID" value="NID10445.1"/>
    <property type="molecule type" value="Genomic_DNA"/>
</dbReference>
<sequence>MSRSVESIETGPNDVNYMLRGLWLVGGWLLSAGCWGQAVKSAPAGGNGLVGEYYAGSAFNRKVLVRTDSQVDFSWDGYTLPAPGVTPNSFSVRWTGKVYAPVTGPYKFTAVVDDGIRIWVDGKLAMDEWRYRRQKLAGQSVTLQAGKFYDLKIEYYNAKNGGYVQLNWNLVNETGKSPAFENAPQQKISGQFLYNGPSQKPAPPVSLPKPKPAPAVVPKPTPPVAIVVKKSPAVVKPKVAAVKSALPQPVINQASVSGAPAASPGSEQTRLPVITVEPPATVRQVTFAQSDYQLLPSSYAALNELALILRRDTTLRLAIAGHTDNVGDPRLNLILSEHRAKVVRFYLVRQGIAEHRLTILGFGGSQPLASNDTEVGRVQNRRVEFKIQP</sequence>
<evidence type="ECO:0000256" key="3">
    <source>
        <dbReference type="ARBA" id="ARBA00023237"/>
    </source>
</evidence>
<feature type="region of interest" description="Disordered" evidence="5">
    <location>
        <begin position="191"/>
        <end position="216"/>
    </location>
</feature>
<gene>
    <name evidence="8" type="ORF">F7231_09700</name>
</gene>
<dbReference type="Gene3D" id="3.90.182.10">
    <property type="entry name" value="Toxin - Anthrax Protective Antigen,domain 1"/>
    <property type="match status" value="1"/>
</dbReference>
<evidence type="ECO:0000259" key="6">
    <source>
        <dbReference type="PROSITE" id="PS51123"/>
    </source>
</evidence>
<dbReference type="Pfam" id="PF00691">
    <property type="entry name" value="OmpA"/>
    <property type="match status" value="1"/>
</dbReference>
<evidence type="ECO:0000256" key="1">
    <source>
        <dbReference type="ARBA" id="ARBA00004442"/>
    </source>
</evidence>
<dbReference type="Gene3D" id="3.30.1330.60">
    <property type="entry name" value="OmpA-like domain"/>
    <property type="match status" value="1"/>
</dbReference>
<dbReference type="SUPFAM" id="SSF103088">
    <property type="entry name" value="OmpA-like"/>
    <property type="match status" value="1"/>
</dbReference>
<evidence type="ECO:0000313" key="8">
    <source>
        <dbReference type="EMBL" id="NID10445.1"/>
    </source>
</evidence>
<feature type="compositionally biased region" description="Pro residues" evidence="5">
    <location>
        <begin position="200"/>
        <end position="216"/>
    </location>
</feature>
<dbReference type="PRINTS" id="PR01021">
    <property type="entry name" value="OMPADOMAIN"/>
</dbReference>
<dbReference type="PROSITE" id="PS51257">
    <property type="entry name" value="PROKAR_LIPOPROTEIN"/>
    <property type="match status" value="1"/>
</dbReference>